<evidence type="ECO:0000313" key="2">
    <source>
        <dbReference type="Proteomes" id="UP000596742"/>
    </source>
</evidence>
<dbReference type="OrthoDB" id="6152410at2759"/>
<organism evidence="1 2">
    <name type="scientific">Mytilus galloprovincialis</name>
    <name type="common">Mediterranean mussel</name>
    <dbReference type="NCBI Taxonomy" id="29158"/>
    <lineage>
        <taxon>Eukaryota</taxon>
        <taxon>Metazoa</taxon>
        <taxon>Spiralia</taxon>
        <taxon>Lophotrochozoa</taxon>
        <taxon>Mollusca</taxon>
        <taxon>Bivalvia</taxon>
        <taxon>Autobranchia</taxon>
        <taxon>Pteriomorphia</taxon>
        <taxon>Mytilida</taxon>
        <taxon>Mytiloidea</taxon>
        <taxon>Mytilidae</taxon>
        <taxon>Mytilinae</taxon>
        <taxon>Mytilus</taxon>
    </lineage>
</organism>
<comment type="caution">
    <text evidence="1">The sequence shown here is derived from an EMBL/GenBank/DDBJ whole genome shotgun (WGS) entry which is preliminary data.</text>
</comment>
<accession>A0A8B6HJV0</accession>
<proteinExistence type="predicted"/>
<evidence type="ECO:0000313" key="1">
    <source>
        <dbReference type="EMBL" id="VDI80106.1"/>
    </source>
</evidence>
<reference evidence="1" key="1">
    <citation type="submission" date="2018-11" db="EMBL/GenBank/DDBJ databases">
        <authorList>
            <person name="Alioto T."/>
            <person name="Alioto T."/>
        </authorList>
    </citation>
    <scope>NUCLEOTIDE SEQUENCE</scope>
</reference>
<sequence length="315" mass="35720">MKNDNVESKKESQIHGIAFSEQVSYINETRSCDETIISVYKLSDLCKLYTERITCLGADVSFRVNSTRLKHRIVSNFPYLDAYKQGLENILAFKDDIGPALKRVCLEDFDNEFVNISKAARFVRKDIFPSNSEFKGTFPKGCQEASVPQPLLSLSTLTIAQLLMYSCTKKLSNRHMKDHEHPVCAYLGIMIHCKTRKRDPVDTFFKLGLSVSYDRVLEISTSMANDACRRYVQEDNIDHNPSSISLKDSFHGTGISLFQHISEDVQGVVQKFDQSEPMLKCQSKRVSLLPESHSNLPPAVLRFNEPDIPIVEGEL</sequence>
<protein>
    <submittedName>
        <fullName evidence="1">Uncharacterized protein</fullName>
    </submittedName>
</protein>
<dbReference type="PANTHER" id="PTHR47018:SF1">
    <property type="entry name" value="TESMIN_TSO1-LIKE CXC DOMAIN-CONTAINING PROTEIN"/>
    <property type="match status" value="1"/>
</dbReference>
<dbReference type="EMBL" id="UYJE01010141">
    <property type="protein sequence ID" value="VDI80106.1"/>
    <property type="molecule type" value="Genomic_DNA"/>
</dbReference>
<name>A0A8B6HJV0_MYTGA</name>
<keyword evidence="2" id="KW-1185">Reference proteome</keyword>
<gene>
    <name evidence="1" type="ORF">MGAL_10B030493</name>
</gene>
<dbReference type="Proteomes" id="UP000596742">
    <property type="component" value="Unassembled WGS sequence"/>
</dbReference>
<dbReference type="PANTHER" id="PTHR47018">
    <property type="entry name" value="CXC DOMAIN-CONTAINING PROTEIN-RELATED"/>
    <property type="match status" value="1"/>
</dbReference>
<dbReference type="AlphaFoldDB" id="A0A8B6HJV0"/>